<sequence>MKIIEQVDSSEKAVQLANEIDRLEAVLKTMKAQLKAFVDEHGPVKTQDKVWDYTTSVSWEFEADSLRELCQHIALEGENPWTFLTLPADSIKMLG</sequence>
<evidence type="ECO:0000313" key="3">
    <source>
        <dbReference type="Proteomes" id="UP001232445"/>
    </source>
</evidence>
<reference evidence="2 3" key="1">
    <citation type="submission" date="2023-07" db="EMBL/GenBank/DDBJ databases">
        <title>Genomic Encyclopedia of Type Strains, Phase IV (KMG-IV): sequencing the most valuable type-strain genomes for metagenomic binning, comparative biology and taxonomic classification.</title>
        <authorList>
            <person name="Goeker M."/>
        </authorList>
    </citation>
    <scope>NUCLEOTIDE SEQUENCE [LARGE SCALE GENOMIC DNA]</scope>
    <source>
        <strain evidence="2 3">DSM 17740</strain>
    </source>
</reference>
<name>A0ABU0CYG9_9BACI</name>
<protein>
    <submittedName>
        <fullName evidence="2">Phage shock protein A</fullName>
    </submittedName>
</protein>
<proteinExistence type="predicted"/>
<evidence type="ECO:0000256" key="1">
    <source>
        <dbReference type="SAM" id="Coils"/>
    </source>
</evidence>
<organism evidence="2 3">
    <name type="scientific">Caldalkalibacillus uzonensis</name>
    <dbReference type="NCBI Taxonomy" id="353224"/>
    <lineage>
        <taxon>Bacteria</taxon>
        <taxon>Bacillati</taxon>
        <taxon>Bacillota</taxon>
        <taxon>Bacilli</taxon>
        <taxon>Bacillales</taxon>
        <taxon>Bacillaceae</taxon>
        <taxon>Caldalkalibacillus</taxon>
    </lineage>
</organism>
<keyword evidence="1" id="KW-0175">Coiled coil</keyword>
<comment type="caution">
    <text evidence="2">The sequence shown here is derived from an EMBL/GenBank/DDBJ whole genome shotgun (WGS) entry which is preliminary data.</text>
</comment>
<accession>A0ABU0CYG9</accession>
<dbReference type="Proteomes" id="UP001232445">
    <property type="component" value="Unassembled WGS sequence"/>
</dbReference>
<dbReference type="RefSeq" id="WP_307344013.1">
    <property type="nucleotide sequence ID" value="NZ_JAUSUQ010000046.1"/>
</dbReference>
<dbReference type="EMBL" id="JAUSUQ010000046">
    <property type="protein sequence ID" value="MDQ0341196.1"/>
    <property type="molecule type" value="Genomic_DNA"/>
</dbReference>
<feature type="coiled-coil region" evidence="1">
    <location>
        <begin position="13"/>
        <end position="40"/>
    </location>
</feature>
<gene>
    <name evidence="2" type="ORF">J2S00_004042</name>
</gene>
<keyword evidence="3" id="KW-1185">Reference proteome</keyword>
<evidence type="ECO:0000313" key="2">
    <source>
        <dbReference type="EMBL" id="MDQ0341196.1"/>
    </source>
</evidence>